<gene>
    <name evidence="2" type="ORF">DL240_08565</name>
</gene>
<keyword evidence="1" id="KW-0732">Signal</keyword>
<dbReference type="OrthoDB" id="5505374at2"/>
<feature type="signal peptide" evidence="1">
    <location>
        <begin position="1"/>
        <end position="25"/>
    </location>
</feature>
<name>A0A328C9U1_9DELT</name>
<keyword evidence="3" id="KW-1185">Reference proteome</keyword>
<evidence type="ECO:0000313" key="2">
    <source>
        <dbReference type="EMBL" id="RAL22935.1"/>
    </source>
</evidence>
<comment type="caution">
    <text evidence="2">The sequence shown here is derived from an EMBL/GenBank/DDBJ whole genome shotgun (WGS) entry which is preliminary data.</text>
</comment>
<evidence type="ECO:0000313" key="3">
    <source>
        <dbReference type="Proteomes" id="UP000249169"/>
    </source>
</evidence>
<dbReference type="Proteomes" id="UP000249169">
    <property type="component" value="Unassembled WGS sequence"/>
</dbReference>
<accession>A0A328C9U1</accession>
<proteinExistence type="predicted"/>
<feature type="chain" id="PRO_5016356935" evidence="1">
    <location>
        <begin position="26"/>
        <end position="292"/>
    </location>
</feature>
<dbReference type="RefSeq" id="WP_111729463.1">
    <property type="nucleotide sequence ID" value="NZ_QHKO01000003.1"/>
</dbReference>
<sequence length="292" mass="31995">MSFFPRTLAISIAWLVLCFSATAAAQGEDPNYERMLELSDEATREVLDGNFEAGAITFRAAYRAYADPVLLKNEMIAWYRAGDCRSALAPVRDFLKSDQALPEDLADVRTVERDCHLNLAEEALNDDDLPLANYHLGELERLHLSTESSERLTRLQAQRDALAPEAPVASVGGFDFAPTPLAWAFLGGGSATAITGISLHIIALQRQSELDALSRSEDPADAERLIIRRRAWSDYQRSARWMVPTLYTLSAAALGAGVYLSIVDRRSEDAQALRLTPVLGPGLSGASLQLLF</sequence>
<dbReference type="AlphaFoldDB" id="A0A328C9U1"/>
<organism evidence="2 3">
    <name type="scientific">Lujinxingia litoralis</name>
    <dbReference type="NCBI Taxonomy" id="2211119"/>
    <lineage>
        <taxon>Bacteria</taxon>
        <taxon>Deltaproteobacteria</taxon>
        <taxon>Bradymonadales</taxon>
        <taxon>Lujinxingiaceae</taxon>
        <taxon>Lujinxingia</taxon>
    </lineage>
</organism>
<dbReference type="EMBL" id="QHKO01000003">
    <property type="protein sequence ID" value="RAL22935.1"/>
    <property type="molecule type" value="Genomic_DNA"/>
</dbReference>
<protein>
    <submittedName>
        <fullName evidence="2">Uncharacterized protein</fullName>
    </submittedName>
</protein>
<reference evidence="2 3" key="1">
    <citation type="submission" date="2018-05" db="EMBL/GenBank/DDBJ databases">
        <title>Lujinxingia marina gen. nov. sp. nov., a new facultative anaerobic member of the class Deltaproteobacteria, and proposal of Lujinxingaceae fam. nov.</title>
        <authorList>
            <person name="Li C.-M."/>
        </authorList>
    </citation>
    <scope>NUCLEOTIDE SEQUENCE [LARGE SCALE GENOMIC DNA]</scope>
    <source>
        <strain evidence="2 3">B210</strain>
    </source>
</reference>
<evidence type="ECO:0000256" key="1">
    <source>
        <dbReference type="SAM" id="SignalP"/>
    </source>
</evidence>